<feature type="chain" id="PRO_5040396842" description="DUF7735 domain-containing protein" evidence="1">
    <location>
        <begin position="23"/>
        <end position="229"/>
    </location>
</feature>
<evidence type="ECO:0000256" key="1">
    <source>
        <dbReference type="SAM" id="SignalP"/>
    </source>
</evidence>
<sequence>MRGLSPTALLAAAAALPPLATALDWDSTAHEILIPTTFPELEEPDPWYCAASNLTRFFGIPRPSETLSKSVQNRGASYFKECASTVTGRAALVVCNPSKEEWCQITTAMPPSAAHSSDALELAPLCPDNWYNAMFEFPAAESWLNLTIIFGACYEEALQATATTTAIEPSSTSAASSASTAVAGDLGTDQVVTATSGLEPENGIARLEIGTGVWMVTAVAVVAAVLGGF</sequence>
<protein>
    <recommendedName>
        <fullName evidence="2">DUF7735 domain-containing protein</fullName>
    </recommendedName>
</protein>
<dbReference type="Proteomes" id="UP000770015">
    <property type="component" value="Unassembled WGS sequence"/>
</dbReference>
<proteinExistence type="predicted"/>
<keyword evidence="4" id="KW-1185">Reference proteome</keyword>
<gene>
    <name evidence="3" type="ORF">F5X68DRAFT_277432</name>
</gene>
<dbReference type="AlphaFoldDB" id="A0A9P8V8J3"/>
<evidence type="ECO:0000313" key="4">
    <source>
        <dbReference type="Proteomes" id="UP000770015"/>
    </source>
</evidence>
<comment type="caution">
    <text evidence="3">The sequence shown here is derived from an EMBL/GenBank/DDBJ whole genome shotgun (WGS) entry which is preliminary data.</text>
</comment>
<dbReference type="EMBL" id="JAGSXJ010000018">
    <property type="protein sequence ID" value="KAH6682380.1"/>
    <property type="molecule type" value="Genomic_DNA"/>
</dbReference>
<name>A0A9P8V8J3_9PEZI</name>
<evidence type="ECO:0000259" key="2">
    <source>
        <dbReference type="Pfam" id="PF24870"/>
    </source>
</evidence>
<evidence type="ECO:0000313" key="3">
    <source>
        <dbReference type="EMBL" id="KAH6682380.1"/>
    </source>
</evidence>
<dbReference type="OrthoDB" id="4940591at2759"/>
<dbReference type="Pfam" id="PF24870">
    <property type="entry name" value="DUF7735"/>
    <property type="match status" value="1"/>
</dbReference>
<organism evidence="3 4">
    <name type="scientific">Plectosphaerella plurivora</name>
    <dbReference type="NCBI Taxonomy" id="936078"/>
    <lineage>
        <taxon>Eukaryota</taxon>
        <taxon>Fungi</taxon>
        <taxon>Dikarya</taxon>
        <taxon>Ascomycota</taxon>
        <taxon>Pezizomycotina</taxon>
        <taxon>Sordariomycetes</taxon>
        <taxon>Hypocreomycetidae</taxon>
        <taxon>Glomerellales</taxon>
        <taxon>Plectosphaerellaceae</taxon>
        <taxon>Plectosphaerella</taxon>
    </lineage>
</organism>
<feature type="signal peptide" evidence="1">
    <location>
        <begin position="1"/>
        <end position="22"/>
    </location>
</feature>
<accession>A0A9P8V8J3</accession>
<dbReference type="InterPro" id="IPR056637">
    <property type="entry name" value="DUF7735"/>
</dbReference>
<reference evidence="3" key="1">
    <citation type="journal article" date="2021" name="Nat. Commun.">
        <title>Genetic determinants of endophytism in the Arabidopsis root mycobiome.</title>
        <authorList>
            <person name="Mesny F."/>
            <person name="Miyauchi S."/>
            <person name="Thiergart T."/>
            <person name="Pickel B."/>
            <person name="Atanasova L."/>
            <person name="Karlsson M."/>
            <person name="Huettel B."/>
            <person name="Barry K.W."/>
            <person name="Haridas S."/>
            <person name="Chen C."/>
            <person name="Bauer D."/>
            <person name="Andreopoulos W."/>
            <person name="Pangilinan J."/>
            <person name="LaButti K."/>
            <person name="Riley R."/>
            <person name="Lipzen A."/>
            <person name="Clum A."/>
            <person name="Drula E."/>
            <person name="Henrissat B."/>
            <person name="Kohler A."/>
            <person name="Grigoriev I.V."/>
            <person name="Martin F.M."/>
            <person name="Hacquard S."/>
        </authorList>
    </citation>
    <scope>NUCLEOTIDE SEQUENCE</scope>
    <source>
        <strain evidence="3">MPI-SDFR-AT-0117</strain>
    </source>
</reference>
<feature type="domain" description="DUF7735" evidence="2">
    <location>
        <begin position="34"/>
        <end position="161"/>
    </location>
</feature>
<keyword evidence="1" id="KW-0732">Signal</keyword>